<dbReference type="PANTHER" id="PTHR34351:SF1">
    <property type="entry name" value="SLR1927 PROTEIN"/>
    <property type="match status" value="1"/>
</dbReference>
<organism evidence="3 4">
    <name type="scientific">Saccharomonospora azurea NA-128</name>
    <dbReference type="NCBI Taxonomy" id="882081"/>
    <lineage>
        <taxon>Bacteria</taxon>
        <taxon>Bacillati</taxon>
        <taxon>Actinomycetota</taxon>
        <taxon>Actinomycetes</taxon>
        <taxon>Pseudonocardiales</taxon>
        <taxon>Pseudonocardiaceae</taxon>
        <taxon>Saccharomonospora</taxon>
    </lineage>
</organism>
<dbReference type="Proteomes" id="UP000004705">
    <property type="component" value="Chromosome"/>
</dbReference>
<keyword evidence="1" id="KW-0812">Transmembrane</keyword>
<sequence>MFRSLSGLTTRGRCLLAAGVAAGLCAVVLNERDLLRVAVFVVALPLCVVALASASRMTISASRSLLTERVPVGAHGEVQLDIWRTGRMPAGDVLLEDGLPYTLGARPRFVVERLPAHRRPVPLRYPVQPTLRGVHRIGPLRATITDPFGLCEFDRDLVPHSRLVVVPRVTTLWGLPRGTGLGSGEDSNIRLHTGQGETDVVVRQYRQGDDLRKVHWRSTARRDEMMVRVEERPWHSGTTVLLDHRASAHRGSGAHSSLEWAVEFTASVCLHLNKTGQRVRLVSEHGRLLADAAQHGGPGSAGAVLDSLAAVQPAHERDIVLSADPAQGQELIAVLGSVGTESVHELTRHRARGTRSYAVLLDTAAWESGDGTADGDVAVGDTAALLRAAGWGVVVAKPGRSVPDVWAELCRTTAPGASLIGGGS</sequence>
<dbReference type="HOGENOM" id="CLU_026152_2_0_11"/>
<feature type="domain" description="DUF58" evidence="2">
    <location>
        <begin position="202"/>
        <end position="318"/>
    </location>
</feature>
<dbReference type="EMBL" id="CM001466">
    <property type="protein sequence ID" value="EHY88155.1"/>
    <property type="molecule type" value="Genomic_DNA"/>
</dbReference>
<feature type="transmembrane region" description="Helical" evidence="1">
    <location>
        <begin position="12"/>
        <end position="29"/>
    </location>
</feature>
<evidence type="ECO:0000313" key="3">
    <source>
        <dbReference type="EMBL" id="EHY88155.1"/>
    </source>
</evidence>
<keyword evidence="1" id="KW-0472">Membrane</keyword>
<keyword evidence="4" id="KW-1185">Reference proteome</keyword>
<accession>H8G4K6</accession>
<keyword evidence="1" id="KW-1133">Transmembrane helix</keyword>
<protein>
    <recommendedName>
        <fullName evidence="2">DUF58 domain-containing protein</fullName>
    </recommendedName>
</protein>
<gene>
    <name evidence="3" type="ORF">SacazDRAFT_01219</name>
</gene>
<dbReference type="RefSeq" id="WP_005439601.1">
    <property type="nucleotide sequence ID" value="NZ_CM001466.1"/>
</dbReference>
<evidence type="ECO:0000259" key="2">
    <source>
        <dbReference type="Pfam" id="PF01882"/>
    </source>
</evidence>
<reference evidence="3 4" key="1">
    <citation type="journal article" date="2012" name="Stand. Genomic Sci.">
        <title>Genome sequence of the soil bacterium Saccharomonospora azurea type strain (NA-128(T)).</title>
        <authorList>
            <person name="Klenk H.P."/>
            <person name="Held B."/>
            <person name="Lucas S."/>
            <person name="Lapidus A."/>
            <person name="Copeland A."/>
            <person name="Hammon N."/>
            <person name="Pitluck S."/>
            <person name="Goodwin L.A."/>
            <person name="Han C."/>
            <person name="Tapia R."/>
            <person name="Brambilla E.M."/>
            <person name="Potter G."/>
            <person name="Land M."/>
            <person name="Ivanova N."/>
            <person name="Rohde M."/>
            <person name="Goker M."/>
            <person name="Detter J.C."/>
            <person name="Kyrpides N.C."/>
            <person name="Woyke T."/>
        </authorList>
    </citation>
    <scope>NUCLEOTIDE SEQUENCE [LARGE SCALE GENOMIC DNA]</scope>
    <source>
        <strain evidence="3 4">NA-128</strain>
    </source>
</reference>
<dbReference type="OrthoDB" id="9812729at2"/>
<evidence type="ECO:0000256" key="1">
    <source>
        <dbReference type="SAM" id="Phobius"/>
    </source>
</evidence>
<name>H8G4K6_9PSEU</name>
<proteinExistence type="predicted"/>
<dbReference type="PANTHER" id="PTHR34351">
    <property type="entry name" value="SLR1927 PROTEIN-RELATED"/>
    <property type="match status" value="1"/>
</dbReference>
<dbReference type="Pfam" id="PF01882">
    <property type="entry name" value="DUF58"/>
    <property type="match status" value="1"/>
</dbReference>
<feature type="transmembrane region" description="Helical" evidence="1">
    <location>
        <begin position="35"/>
        <end position="54"/>
    </location>
</feature>
<dbReference type="AlphaFoldDB" id="H8G4K6"/>
<dbReference type="InterPro" id="IPR002881">
    <property type="entry name" value="DUF58"/>
</dbReference>
<evidence type="ECO:0000313" key="4">
    <source>
        <dbReference type="Proteomes" id="UP000004705"/>
    </source>
</evidence>